<dbReference type="Proteomes" id="UP000593737">
    <property type="component" value="Chromosome"/>
</dbReference>
<organism evidence="1 2">
    <name type="scientific">Candidatus Nitrospira kreftii</name>
    <dbReference type="NCBI Taxonomy" id="2652173"/>
    <lineage>
        <taxon>Bacteria</taxon>
        <taxon>Pseudomonadati</taxon>
        <taxon>Nitrospirota</taxon>
        <taxon>Nitrospiria</taxon>
        <taxon>Nitrospirales</taxon>
        <taxon>Nitrospiraceae</taxon>
        <taxon>Nitrospira</taxon>
    </lineage>
</organism>
<reference evidence="1 2" key="1">
    <citation type="journal article" date="2020" name="ISME J.">
        <title>Enrichment and physiological characterization of a novel comammox Nitrospira indicates ammonium inhibition of complete nitrification.</title>
        <authorList>
            <person name="Sakoula D."/>
            <person name="Koch H."/>
            <person name="Frank J."/>
            <person name="Jetten M.S.M."/>
            <person name="van Kessel M.A.H.J."/>
            <person name="Lucker S."/>
        </authorList>
    </citation>
    <scope>NUCLEOTIDE SEQUENCE [LARGE SCALE GENOMIC DNA]</scope>
    <source>
        <strain evidence="1">Comreactor17</strain>
    </source>
</reference>
<sequence length="80" mass="8804">MESLLVVRKWGGDADITSPFFAAPLLRCRDLSLLVVPSSFAGFLISWGALHWRNRLYSDTVGDSLSMESWSVKGELSSVA</sequence>
<evidence type="ECO:0000313" key="1">
    <source>
        <dbReference type="EMBL" id="QPD03701.1"/>
    </source>
</evidence>
<accession>A0A7S8FDB1</accession>
<dbReference type="AlphaFoldDB" id="A0A7S8FDB1"/>
<protein>
    <submittedName>
        <fullName evidence="1">Uncharacterized protein</fullName>
    </submittedName>
</protein>
<name>A0A7S8FDB1_9BACT</name>
<proteinExistence type="predicted"/>
<dbReference type="KEGG" id="nkf:Nkreftii_001475"/>
<gene>
    <name evidence="1" type="ORF">Nkreftii_001475</name>
</gene>
<dbReference type="EMBL" id="CP047423">
    <property type="protein sequence ID" value="QPD03701.1"/>
    <property type="molecule type" value="Genomic_DNA"/>
</dbReference>
<evidence type="ECO:0000313" key="2">
    <source>
        <dbReference type="Proteomes" id="UP000593737"/>
    </source>
</evidence>